<keyword evidence="2" id="KW-1185">Reference proteome</keyword>
<comment type="caution">
    <text evidence="1">The sequence shown here is derived from an EMBL/GenBank/DDBJ whole genome shotgun (WGS) entry which is preliminary data.</text>
</comment>
<gene>
    <name evidence="1" type="ORF">Celaphus_00008103</name>
</gene>
<dbReference type="Proteomes" id="UP000242450">
    <property type="component" value="Chromosome 15"/>
</dbReference>
<evidence type="ECO:0000313" key="1">
    <source>
        <dbReference type="EMBL" id="OWK07704.1"/>
    </source>
</evidence>
<sequence>MASVISVEQEAEATAGLWRGGRKSLLTALYRATPTLHPVMTLHQVRAPCYLQRQAESSTVLLKSSEPIKNIVPSARHRAAARQPHSDSPNPQLLSLLPEFPRKLQGHWSKWEHTGSDLNSFWPPLLMRSAHTMTKTDKKSFKQSLAKWKVFIYNLTTRELLGCTAKS</sequence>
<reference evidence="1 2" key="1">
    <citation type="journal article" date="2018" name="Mol. Genet. Genomics">
        <title>The red deer Cervus elaphus genome CerEla1.0: sequencing, annotating, genes, and chromosomes.</title>
        <authorList>
            <person name="Bana N.A."/>
            <person name="Nyiri A."/>
            <person name="Nagy J."/>
            <person name="Frank K."/>
            <person name="Nagy T."/>
            <person name="Steger V."/>
            <person name="Schiller M."/>
            <person name="Lakatos P."/>
            <person name="Sugar L."/>
            <person name="Horn P."/>
            <person name="Barta E."/>
            <person name="Orosz L."/>
        </authorList>
    </citation>
    <scope>NUCLEOTIDE SEQUENCE [LARGE SCALE GENOMIC DNA]</scope>
    <source>
        <strain evidence="1">Hungarian</strain>
    </source>
</reference>
<dbReference type="AlphaFoldDB" id="A0A212CPF3"/>
<organism evidence="1 2">
    <name type="scientific">Cervus elaphus hippelaphus</name>
    <name type="common">European red deer</name>
    <dbReference type="NCBI Taxonomy" id="46360"/>
    <lineage>
        <taxon>Eukaryota</taxon>
        <taxon>Metazoa</taxon>
        <taxon>Chordata</taxon>
        <taxon>Craniata</taxon>
        <taxon>Vertebrata</taxon>
        <taxon>Euteleostomi</taxon>
        <taxon>Mammalia</taxon>
        <taxon>Eutheria</taxon>
        <taxon>Laurasiatheria</taxon>
        <taxon>Artiodactyla</taxon>
        <taxon>Ruminantia</taxon>
        <taxon>Pecora</taxon>
        <taxon>Cervidae</taxon>
        <taxon>Cervinae</taxon>
        <taxon>Cervus</taxon>
    </lineage>
</organism>
<accession>A0A212CPF3</accession>
<dbReference type="EMBL" id="MKHE01000015">
    <property type="protein sequence ID" value="OWK07704.1"/>
    <property type="molecule type" value="Genomic_DNA"/>
</dbReference>
<proteinExistence type="predicted"/>
<protein>
    <submittedName>
        <fullName evidence="1">Uncharacterized protein</fullName>
    </submittedName>
</protein>
<name>A0A212CPF3_CEREH</name>
<evidence type="ECO:0000313" key="2">
    <source>
        <dbReference type="Proteomes" id="UP000242450"/>
    </source>
</evidence>